<reference evidence="2" key="1">
    <citation type="submission" date="2020-11" db="EMBL/GenBank/DDBJ databases">
        <authorList>
            <person name="Tran Van P."/>
        </authorList>
    </citation>
    <scope>NUCLEOTIDE SEQUENCE</scope>
</reference>
<sequence>MHLLAITLIPTITLILTITLTSSHRDIKRTSTERISAPDLGIQRGFESRPPRKLRPSTVSLNQCPSLSYSVSSYLCETDREYRDGYLVRATSSSAPVGGPSNYLGRVVYILTITRTTDVSMDIRTRDTIELPPQATWILRLHWAQYAKYILFVRCVGSIRCGLVKPGLDFIGEYKRQTQLMVSSTVLLLERSTHLYMMFKVTLVVALLVAVCSAQWYGDLGSSSAAAAAAAASASGAGNGGGWGGYPGGWGGNPGGWGGNPGWWGGYPGWCYPNYPYWPRGPYYGGGYGSAAASASAAAAGGNNGIYGAGMGEEHGARSSPDGSVAMSVTIEQLAAIRPLPFTFTLTPSFKACVLTPYVAMGFPGVATRCLFGGSKRQE</sequence>
<protein>
    <recommendedName>
        <fullName evidence="3">Glycine-rich protein</fullName>
    </recommendedName>
</protein>
<feature type="signal peptide" evidence="1">
    <location>
        <begin position="1"/>
        <end position="23"/>
    </location>
</feature>
<gene>
    <name evidence="2" type="ORF">TTEB3V08_LOCUS11023</name>
</gene>
<evidence type="ECO:0000256" key="1">
    <source>
        <dbReference type="SAM" id="SignalP"/>
    </source>
</evidence>
<name>A0A7R9P0G0_9NEOP</name>
<evidence type="ECO:0008006" key="3">
    <source>
        <dbReference type="Google" id="ProtNLM"/>
    </source>
</evidence>
<organism evidence="2">
    <name type="scientific">Timema tahoe</name>
    <dbReference type="NCBI Taxonomy" id="61484"/>
    <lineage>
        <taxon>Eukaryota</taxon>
        <taxon>Metazoa</taxon>
        <taxon>Ecdysozoa</taxon>
        <taxon>Arthropoda</taxon>
        <taxon>Hexapoda</taxon>
        <taxon>Insecta</taxon>
        <taxon>Pterygota</taxon>
        <taxon>Neoptera</taxon>
        <taxon>Polyneoptera</taxon>
        <taxon>Phasmatodea</taxon>
        <taxon>Timematodea</taxon>
        <taxon>Timematoidea</taxon>
        <taxon>Timematidae</taxon>
        <taxon>Timema</taxon>
    </lineage>
</organism>
<dbReference type="EMBL" id="OE007332">
    <property type="protein sequence ID" value="CAD7463137.1"/>
    <property type="molecule type" value="Genomic_DNA"/>
</dbReference>
<dbReference type="AlphaFoldDB" id="A0A7R9P0G0"/>
<accession>A0A7R9P0G0</accession>
<feature type="chain" id="PRO_5030975321" description="Glycine-rich protein" evidence="1">
    <location>
        <begin position="24"/>
        <end position="379"/>
    </location>
</feature>
<evidence type="ECO:0000313" key="2">
    <source>
        <dbReference type="EMBL" id="CAD7463137.1"/>
    </source>
</evidence>
<keyword evidence="1" id="KW-0732">Signal</keyword>
<proteinExistence type="predicted"/>